<keyword evidence="5 7" id="KW-0472">Membrane</keyword>
<keyword evidence="3 7" id="KW-1134">Transmembrane beta strand</keyword>
<comment type="caution">
    <text evidence="9">The sequence shown here is derived from an EMBL/GenBank/DDBJ whole genome shotgun (WGS) entry which is preliminary data.</text>
</comment>
<dbReference type="InterPro" id="IPR039426">
    <property type="entry name" value="TonB-dep_rcpt-like"/>
</dbReference>
<evidence type="ECO:0000256" key="2">
    <source>
        <dbReference type="ARBA" id="ARBA00022448"/>
    </source>
</evidence>
<evidence type="ECO:0000313" key="9">
    <source>
        <dbReference type="EMBL" id="TDQ78143.1"/>
    </source>
</evidence>
<comment type="subcellular location">
    <subcellularLocation>
        <location evidence="1 7">Cell outer membrane</location>
        <topology evidence="1 7">Multi-pass membrane protein</topology>
    </subcellularLocation>
</comment>
<accession>A0A4R6WEH1</accession>
<dbReference type="InterPro" id="IPR037066">
    <property type="entry name" value="Plug_dom_sf"/>
</dbReference>
<dbReference type="SUPFAM" id="SSF49464">
    <property type="entry name" value="Carboxypeptidase regulatory domain-like"/>
    <property type="match status" value="1"/>
</dbReference>
<dbReference type="InterPro" id="IPR036942">
    <property type="entry name" value="Beta-barrel_TonB_sf"/>
</dbReference>
<evidence type="ECO:0000256" key="6">
    <source>
        <dbReference type="ARBA" id="ARBA00023237"/>
    </source>
</evidence>
<dbReference type="Pfam" id="PF13715">
    <property type="entry name" value="CarbopepD_reg_2"/>
    <property type="match status" value="1"/>
</dbReference>
<dbReference type="EMBL" id="SNYV01000013">
    <property type="protein sequence ID" value="TDQ78143.1"/>
    <property type="molecule type" value="Genomic_DNA"/>
</dbReference>
<evidence type="ECO:0000256" key="4">
    <source>
        <dbReference type="ARBA" id="ARBA00022692"/>
    </source>
</evidence>
<dbReference type="InterPro" id="IPR008969">
    <property type="entry name" value="CarboxyPept-like_regulatory"/>
</dbReference>
<dbReference type="Pfam" id="PF07715">
    <property type="entry name" value="Plug"/>
    <property type="match status" value="1"/>
</dbReference>
<evidence type="ECO:0000256" key="3">
    <source>
        <dbReference type="ARBA" id="ARBA00022452"/>
    </source>
</evidence>
<dbReference type="InterPro" id="IPR012910">
    <property type="entry name" value="Plug_dom"/>
</dbReference>
<dbReference type="GO" id="GO:0009279">
    <property type="term" value="C:cell outer membrane"/>
    <property type="evidence" value="ECO:0007669"/>
    <property type="project" value="UniProtKB-SubCell"/>
</dbReference>
<dbReference type="InterPro" id="IPR023997">
    <property type="entry name" value="TonB-dep_OMP_SusC/RagA_CS"/>
</dbReference>
<organism evidence="9 10">
    <name type="scientific">Sphingobacterium yanglingense</name>
    <dbReference type="NCBI Taxonomy" id="1437280"/>
    <lineage>
        <taxon>Bacteria</taxon>
        <taxon>Pseudomonadati</taxon>
        <taxon>Bacteroidota</taxon>
        <taxon>Sphingobacteriia</taxon>
        <taxon>Sphingobacteriales</taxon>
        <taxon>Sphingobacteriaceae</taxon>
        <taxon>Sphingobacterium</taxon>
    </lineage>
</organism>
<keyword evidence="2 7" id="KW-0813">Transport</keyword>
<dbReference type="Gene3D" id="2.170.130.10">
    <property type="entry name" value="TonB-dependent receptor, plug domain"/>
    <property type="match status" value="1"/>
</dbReference>
<proteinExistence type="inferred from homology"/>
<protein>
    <submittedName>
        <fullName evidence="9">TonB-linked SusC/RagA family outer membrane protein</fullName>
    </submittedName>
</protein>
<sequence length="1068" mass="120434">MKIFLFIVCVLIGISAHAQTILRGKVVDTLDNGLEGVSIHTDNNGSLAKTNEQGEFEILSNSTRGTLVFRHIGYQQMTRRFDGADNSIRVVMYSTKTQIDAVEVVSTGYQFIPKERSTGSFEHIDNKMFNTRTGSNVLERIEGLVPGLQFDNRKGSGSAEINIRGINTLSQFMTGPLIVVDNFPYQGDINNINPNDVESVTILKDAAASSIWGARAGNGVIVITTKKAVSADKAALEYSSTLNSPAKPNLMYYPHMSASDFMEVEQFLFNNKHYDAAYFGNDRIRNNTVFSPYVDMLYQEKVGTVDHSDVDRFVAQSRVTDYRREMMDIFYRAPIEQQHFLAFSNRSSRMSNRITIGYDRKLGDKLGMKNDRINIRTVTGLNIHPKLSAEARLAFNEGNSEAYADLMSHSYIIGGGKISLYPYARFRDGSGNALPIANSYNLEYIMGLTDRPLLDWGYYPANEIGNSLSSVARRHINAQFLMDYRPLEGLALNLHYNMENESSDSEMLYRKDSFYTRNLINRFTQVNGAQVKHIMPMGAIRNSTITDMQSHSLRAQANYRRTLFDNHEVVGLLGAEVFANNTKGKGFSVYGYDEDLMTSQVVDLVNAYPIYDGLAGNSRIPNSGGQSLYLRRMVSFYGNMGYTYKERYGFSFSARKDASNLFGVKTNDKWNPLWSAGASWTLSKEPFLHNELWLTNLRARATYGHSGNSGGVANTLPIIAHTTAAASAITQLPRALIRVLSNPTLRWEDVRTINMGIDFGLWNNVLNGSIEAYDKKSTDLLSNDRMDITTGYSTITRNVAELRGRGIDVKLTSSYTLGNVSGRSSANFSYSRTVVKKFYGTNFNGQNYVQRAGRSINPVLDKEIYPVFSYKFAGLDPTNGDPQGYLNGEVTKQYSSLIKDSIQNLAYHGTALPPYYGSFMQEISWKKIRFSFLLSYKFGHYFQKSTINYQDLFNSWIGHQDYSRRWQKSGDELHTDVPSLEYPISTNRDLFYSNSSPHILDGALLRLQDIGLDYTAKARLFRQQVQVNFYIKANNLGILWRANRFGLDPDYYDLPSARRYSVGLNINL</sequence>
<name>A0A4R6WEH1_9SPHI</name>
<comment type="similarity">
    <text evidence="7">Belongs to the TonB-dependent receptor family.</text>
</comment>
<dbReference type="SUPFAM" id="SSF56935">
    <property type="entry name" value="Porins"/>
    <property type="match status" value="1"/>
</dbReference>
<dbReference type="AlphaFoldDB" id="A0A4R6WEH1"/>
<keyword evidence="10" id="KW-1185">Reference proteome</keyword>
<reference evidence="9 10" key="1">
    <citation type="submission" date="2019-03" db="EMBL/GenBank/DDBJ databases">
        <title>Genomic Encyclopedia of Archaeal and Bacterial Type Strains, Phase II (KMG-II): from individual species to whole genera.</title>
        <authorList>
            <person name="Goeker M."/>
        </authorList>
    </citation>
    <scope>NUCLEOTIDE SEQUENCE [LARGE SCALE GENOMIC DNA]</scope>
    <source>
        <strain evidence="9 10">DSM 28353</strain>
    </source>
</reference>
<dbReference type="Gene3D" id="2.40.170.20">
    <property type="entry name" value="TonB-dependent receptor, beta-barrel domain"/>
    <property type="match status" value="1"/>
</dbReference>
<keyword evidence="4 7" id="KW-0812">Transmembrane</keyword>
<evidence type="ECO:0000256" key="7">
    <source>
        <dbReference type="PROSITE-ProRule" id="PRU01360"/>
    </source>
</evidence>
<keyword evidence="6 7" id="KW-0998">Cell outer membrane</keyword>
<evidence type="ECO:0000259" key="8">
    <source>
        <dbReference type="Pfam" id="PF07715"/>
    </source>
</evidence>
<dbReference type="NCBIfam" id="TIGR04057">
    <property type="entry name" value="SusC_RagA_signa"/>
    <property type="match status" value="1"/>
</dbReference>
<evidence type="ECO:0000313" key="10">
    <source>
        <dbReference type="Proteomes" id="UP000295292"/>
    </source>
</evidence>
<dbReference type="RefSeq" id="WP_133584393.1">
    <property type="nucleotide sequence ID" value="NZ_SNYV01000013.1"/>
</dbReference>
<dbReference type="PROSITE" id="PS52016">
    <property type="entry name" value="TONB_DEPENDENT_REC_3"/>
    <property type="match status" value="1"/>
</dbReference>
<dbReference type="OrthoDB" id="714404at2"/>
<dbReference type="Proteomes" id="UP000295292">
    <property type="component" value="Unassembled WGS sequence"/>
</dbReference>
<dbReference type="NCBIfam" id="TIGR04056">
    <property type="entry name" value="OMP_RagA_SusC"/>
    <property type="match status" value="1"/>
</dbReference>
<dbReference type="InterPro" id="IPR023996">
    <property type="entry name" value="TonB-dep_OMP_SusC/RagA"/>
</dbReference>
<evidence type="ECO:0000256" key="1">
    <source>
        <dbReference type="ARBA" id="ARBA00004571"/>
    </source>
</evidence>
<evidence type="ECO:0000256" key="5">
    <source>
        <dbReference type="ARBA" id="ARBA00023136"/>
    </source>
</evidence>
<feature type="domain" description="TonB-dependent receptor plug" evidence="8">
    <location>
        <begin position="114"/>
        <end position="220"/>
    </location>
</feature>
<gene>
    <name evidence="9" type="ORF">CLV99_2121</name>
</gene>